<dbReference type="GO" id="GO:0032506">
    <property type="term" value="P:cytokinetic process"/>
    <property type="evidence" value="ECO:0007669"/>
    <property type="project" value="TreeGrafter"/>
</dbReference>
<dbReference type="AlphaFoldDB" id="B1XYP4"/>
<keyword evidence="4" id="KW-1185">Reference proteome</keyword>
<dbReference type="Proteomes" id="UP000001693">
    <property type="component" value="Chromosome"/>
</dbReference>
<accession>B1XYP4</accession>
<keyword evidence="1" id="KW-0472">Membrane</keyword>
<dbReference type="InterPro" id="IPR007730">
    <property type="entry name" value="SPOR-like_dom"/>
</dbReference>
<evidence type="ECO:0000313" key="4">
    <source>
        <dbReference type="Proteomes" id="UP000001693"/>
    </source>
</evidence>
<dbReference type="STRING" id="395495.Lcho_4229"/>
<dbReference type="EMBL" id="CP001013">
    <property type="protein sequence ID" value="ACB36480.1"/>
    <property type="molecule type" value="Genomic_DNA"/>
</dbReference>
<keyword evidence="1" id="KW-0812">Transmembrane</keyword>
<keyword evidence="1" id="KW-1133">Transmembrane helix</keyword>
<dbReference type="Gene3D" id="3.30.70.1070">
    <property type="entry name" value="Sporulation related repeat"/>
    <property type="match status" value="1"/>
</dbReference>
<protein>
    <submittedName>
        <fullName evidence="3">Sporulation domain protein</fullName>
    </submittedName>
</protein>
<dbReference type="GO" id="GO:0042834">
    <property type="term" value="F:peptidoglycan binding"/>
    <property type="evidence" value="ECO:0007669"/>
    <property type="project" value="InterPro"/>
</dbReference>
<organism evidence="3 4">
    <name type="scientific">Leptothrix cholodnii (strain ATCC 51168 / LMG 8142 / SP-6)</name>
    <name type="common">Leptothrix discophora (strain SP-6)</name>
    <dbReference type="NCBI Taxonomy" id="395495"/>
    <lineage>
        <taxon>Bacteria</taxon>
        <taxon>Pseudomonadati</taxon>
        <taxon>Pseudomonadota</taxon>
        <taxon>Betaproteobacteria</taxon>
        <taxon>Burkholderiales</taxon>
        <taxon>Sphaerotilaceae</taxon>
        <taxon>Leptothrix</taxon>
    </lineage>
</organism>
<evidence type="ECO:0000256" key="1">
    <source>
        <dbReference type="SAM" id="Phobius"/>
    </source>
</evidence>
<dbReference type="PANTHER" id="PTHR38687">
    <property type="entry name" value="CELL DIVISION PROTEIN DEDD-RELATED"/>
    <property type="match status" value="1"/>
</dbReference>
<dbReference type="SUPFAM" id="SSF110997">
    <property type="entry name" value="Sporulation related repeat"/>
    <property type="match status" value="1"/>
</dbReference>
<evidence type="ECO:0000313" key="3">
    <source>
        <dbReference type="EMBL" id="ACB36480.1"/>
    </source>
</evidence>
<name>B1XYP4_LEPCP</name>
<dbReference type="PROSITE" id="PS51724">
    <property type="entry name" value="SPOR"/>
    <property type="match status" value="1"/>
</dbReference>
<dbReference type="eggNOG" id="COG3087">
    <property type="taxonomic scope" value="Bacteria"/>
</dbReference>
<dbReference type="OrthoDB" id="7063246at2"/>
<dbReference type="PANTHER" id="PTHR38687:SF1">
    <property type="entry name" value="CELL DIVISION PROTEIN DEDD"/>
    <property type="match status" value="1"/>
</dbReference>
<dbReference type="GO" id="GO:0030428">
    <property type="term" value="C:cell septum"/>
    <property type="evidence" value="ECO:0007669"/>
    <property type="project" value="TreeGrafter"/>
</dbReference>
<gene>
    <name evidence="3" type="ordered locus">Lcho_4229</name>
</gene>
<feature type="domain" description="SPOR" evidence="2">
    <location>
        <begin position="132"/>
        <end position="211"/>
    </location>
</feature>
<dbReference type="KEGG" id="lch:Lcho_4229"/>
<dbReference type="InterPro" id="IPR052521">
    <property type="entry name" value="Cell_div_SPOR-domain"/>
</dbReference>
<dbReference type="HOGENOM" id="CLU_076835_1_0_4"/>
<dbReference type="InterPro" id="IPR036680">
    <property type="entry name" value="SPOR-like_sf"/>
</dbReference>
<reference evidence="3 4" key="1">
    <citation type="submission" date="2008-03" db="EMBL/GenBank/DDBJ databases">
        <title>Complete sequence of Leptothrix cholodnii SP-6.</title>
        <authorList>
            <consortium name="US DOE Joint Genome Institute"/>
            <person name="Copeland A."/>
            <person name="Lucas S."/>
            <person name="Lapidus A."/>
            <person name="Glavina del Rio T."/>
            <person name="Dalin E."/>
            <person name="Tice H."/>
            <person name="Bruce D."/>
            <person name="Goodwin L."/>
            <person name="Pitluck S."/>
            <person name="Chertkov O."/>
            <person name="Brettin T."/>
            <person name="Detter J.C."/>
            <person name="Han C."/>
            <person name="Kuske C.R."/>
            <person name="Schmutz J."/>
            <person name="Larimer F."/>
            <person name="Land M."/>
            <person name="Hauser L."/>
            <person name="Kyrpides N."/>
            <person name="Lykidis A."/>
            <person name="Emerson D."/>
            <person name="Richardson P."/>
        </authorList>
    </citation>
    <scope>NUCLEOTIDE SEQUENCE [LARGE SCALE GENOMIC DNA]</scope>
    <source>
        <strain evidence="4">ATCC 51168 / LMG 8142 / SP-6</strain>
    </source>
</reference>
<proteinExistence type="predicted"/>
<feature type="transmembrane region" description="Helical" evidence="1">
    <location>
        <begin position="12"/>
        <end position="35"/>
    </location>
</feature>
<sequence length="213" mass="22309" precursor="true">MVKTQRNGQRGGFVLGMIVGLLIGLALALAVALYVTKVPVPFVNKVPQRTAEQDAAELEKNRNWDPNAGLAGKNVARPVVPPAVPQPAPAPDAGASAAVAAPIAPPIAAFGAASRPQAAPSPAAVERSAKPAAQTFQYYVQVGAYTRTDDAEQQRARLAINGLVGRITESEQAGHTMYRVRLGPFDVREDADRAKERAAGVGFSDAALVRVAR</sequence>
<dbReference type="Pfam" id="PF05036">
    <property type="entry name" value="SPOR"/>
    <property type="match status" value="1"/>
</dbReference>
<evidence type="ECO:0000259" key="2">
    <source>
        <dbReference type="PROSITE" id="PS51724"/>
    </source>
</evidence>
<dbReference type="GO" id="GO:0032153">
    <property type="term" value="C:cell division site"/>
    <property type="evidence" value="ECO:0007669"/>
    <property type="project" value="TreeGrafter"/>
</dbReference>